<feature type="chain" id="PRO_5040446874" evidence="2">
    <location>
        <begin position="24"/>
        <end position="157"/>
    </location>
</feature>
<evidence type="ECO:0000256" key="2">
    <source>
        <dbReference type="SAM" id="SignalP"/>
    </source>
</evidence>
<evidence type="ECO:0000313" key="5">
    <source>
        <dbReference type="Proteomes" id="UP001057381"/>
    </source>
</evidence>
<dbReference type="InterPro" id="IPR011434">
    <property type="entry name" value="Ltp-like_HTH"/>
</dbReference>
<dbReference type="AlphaFoldDB" id="A0A9Q9BV58"/>
<reference evidence="4" key="1">
    <citation type="submission" date="2021-04" db="EMBL/GenBank/DDBJ databases">
        <title>Complete Genome Sequences of Macrococcus spp. from dog and cattle.</title>
        <authorList>
            <person name="Schwendener S."/>
            <person name="Perreten V."/>
        </authorList>
    </citation>
    <scope>NUCLEOTIDE SEQUENCE</scope>
    <source>
        <strain evidence="4">Epi0143-OL</strain>
    </source>
</reference>
<dbReference type="EMBL" id="CP073809">
    <property type="protein sequence ID" value="UTH14736.1"/>
    <property type="molecule type" value="Genomic_DNA"/>
</dbReference>
<organism evidence="4 5">
    <name type="scientific">Macrococcus equipercicus</name>
    <dbReference type="NCBI Taxonomy" id="69967"/>
    <lineage>
        <taxon>Bacteria</taxon>
        <taxon>Bacillati</taxon>
        <taxon>Bacillota</taxon>
        <taxon>Bacilli</taxon>
        <taxon>Bacillales</taxon>
        <taxon>Staphylococcaceae</taxon>
        <taxon>Macrococcus</taxon>
    </lineage>
</organism>
<dbReference type="Proteomes" id="UP001057381">
    <property type="component" value="Chromosome"/>
</dbReference>
<dbReference type="KEGG" id="mequ:KFV11_05125"/>
<name>A0A9Q9BV58_9STAP</name>
<keyword evidence="2" id="KW-0732">Signal</keyword>
<evidence type="ECO:0000259" key="3">
    <source>
        <dbReference type="Pfam" id="PF07553"/>
    </source>
</evidence>
<dbReference type="PROSITE" id="PS51257">
    <property type="entry name" value="PROKAR_LIPOPROTEIN"/>
    <property type="match status" value="1"/>
</dbReference>
<evidence type="ECO:0000313" key="4">
    <source>
        <dbReference type="EMBL" id="UTH14736.1"/>
    </source>
</evidence>
<accession>A0A9Q9BV58</accession>
<dbReference type="Gene3D" id="1.10.10.10">
    <property type="entry name" value="Winged helix-like DNA-binding domain superfamily/Winged helix DNA-binding domain"/>
    <property type="match status" value="2"/>
</dbReference>
<dbReference type="Pfam" id="PF07553">
    <property type="entry name" value="Lipoprotein_Ltp"/>
    <property type="match status" value="2"/>
</dbReference>
<feature type="region of interest" description="Disordered" evidence="1">
    <location>
        <begin position="25"/>
        <end position="68"/>
    </location>
</feature>
<evidence type="ECO:0000256" key="1">
    <source>
        <dbReference type="SAM" id="MobiDB-lite"/>
    </source>
</evidence>
<sequence length="157" mass="17260">MNFKMLSGTLIASSLLLAACGQAEDATKDVGKKVEDTAKQAGDKAKETADKATSEPKAPNGEAEKALNKAKQYSDTMYMSKKGIYNQLTSQADQFKPEDAQWAVDNLKADYKKNALEKAKQYAETQNMSIDAVKQQLTSQFDAFTEEEAQYAVDNLK</sequence>
<feature type="domain" description="Putative host cell surface-exposed lipoprotein Ltp-like HTH region" evidence="3">
    <location>
        <begin position="63"/>
        <end position="107"/>
    </location>
</feature>
<feature type="domain" description="Putative host cell surface-exposed lipoprotein Ltp-like HTH region" evidence="3">
    <location>
        <begin position="110"/>
        <end position="156"/>
    </location>
</feature>
<dbReference type="RefSeq" id="WP_254250511.1">
    <property type="nucleotide sequence ID" value="NZ_CP073809.1"/>
</dbReference>
<gene>
    <name evidence="4" type="ORF">KFV11_05125</name>
</gene>
<dbReference type="InterPro" id="IPR036388">
    <property type="entry name" value="WH-like_DNA-bd_sf"/>
</dbReference>
<feature type="compositionally biased region" description="Basic and acidic residues" evidence="1">
    <location>
        <begin position="25"/>
        <end position="54"/>
    </location>
</feature>
<protein>
    <submittedName>
        <fullName evidence="4">Ltp family lipoprotein</fullName>
    </submittedName>
</protein>
<feature type="signal peptide" evidence="2">
    <location>
        <begin position="1"/>
        <end position="23"/>
    </location>
</feature>
<proteinExistence type="predicted"/>
<keyword evidence="4" id="KW-0449">Lipoprotein</keyword>